<keyword evidence="1" id="KW-0732">Signal</keyword>
<proteinExistence type="predicted"/>
<evidence type="ECO:0000256" key="1">
    <source>
        <dbReference type="SAM" id="SignalP"/>
    </source>
</evidence>
<reference evidence="2" key="1">
    <citation type="submission" date="2008-01" db="EMBL/GenBank/DDBJ databases">
        <title>Complete sequence of chromosome of Caulobacter sp. K31.</title>
        <authorList>
            <consortium name="US DOE Joint Genome Institute"/>
            <person name="Copeland A."/>
            <person name="Lucas S."/>
            <person name="Lapidus A."/>
            <person name="Barry K."/>
            <person name="Glavina del Rio T."/>
            <person name="Dalin E."/>
            <person name="Tice H."/>
            <person name="Pitluck S."/>
            <person name="Bruce D."/>
            <person name="Goodwin L."/>
            <person name="Thompson L.S."/>
            <person name="Brettin T."/>
            <person name="Detter J.C."/>
            <person name="Han C."/>
            <person name="Schmutz J."/>
            <person name="Larimer F."/>
            <person name="Land M."/>
            <person name="Hauser L."/>
            <person name="Kyrpides N."/>
            <person name="Kim E."/>
            <person name="Stephens C."/>
            <person name="Richardson P."/>
        </authorList>
    </citation>
    <scope>NUCLEOTIDE SEQUENCE [LARGE SCALE GENOMIC DNA]</scope>
    <source>
        <strain evidence="2">K31</strain>
    </source>
</reference>
<dbReference type="eggNOG" id="COG3528">
    <property type="taxonomic scope" value="Bacteria"/>
</dbReference>
<dbReference type="STRING" id="366602.Caul_1213"/>
<accession>B0SY20</accession>
<name>B0SY20_CAUSK</name>
<dbReference type="InterPro" id="IPR018707">
    <property type="entry name" value="LpxR"/>
</dbReference>
<feature type="chain" id="PRO_5002753193" description="Lipid A deacylase LpxR family protein" evidence="1">
    <location>
        <begin position="22"/>
        <end position="365"/>
    </location>
</feature>
<gene>
    <name evidence="2" type="ordered locus">Caul_1213</name>
</gene>
<dbReference type="EMBL" id="CP000927">
    <property type="protein sequence ID" value="ABZ70343.1"/>
    <property type="molecule type" value="Genomic_DNA"/>
</dbReference>
<dbReference type="InterPro" id="IPR037107">
    <property type="entry name" value="Put_OMP_sf"/>
</dbReference>
<evidence type="ECO:0000313" key="2">
    <source>
        <dbReference type="EMBL" id="ABZ70343.1"/>
    </source>
</evidence>
<dbReference type="Pfam" id="PF09982">
    <property type="entry name" value="LpxR"/>
    <property type="match status" value="1"/>
</dbReference>
<organism evidence="2">
    <name type="scientific">Caulobacter sp. (strain K31)</name>
    <dbReference type="NCBI Taxonomy" id="366602"/>
    <lineage>
        <taxon>Bacteria</taxon>
        <taxon>Pseudomonadati</taxon>
        <taxon>Pseudomonadota</taxon>
        <taxon>Alphaproteobacteria</taxon>
        <taxon>Caulobacterales</taxon>
        <taxon>Caulobacteraceae</taxon>
        <taxon>Caulobacter</taxon>
    </lineage>
</organism>
<dbReference type="AlphaFoldDB" id="B0SY20"/>
<feature type="signal peptide" evidence="1">
    <location>
        <begin position="1"/>
        <end position="21"/>
    </location>
</feature>
<protein>
    <recommendedName>
        <fullName evidence="3">Lipid A deacylase LpxR family protein</fullName>
    </recommendedName>
</protein>
<dbReference type="Gene3D" id="2.40.128.140">
    <property type="entry name" value="Outer membrane protein"/>
    <property type="match status" value="1"/>
</dbReference>
<dbReference type="HOGENOM" id="CLU_055418_0_0_5"/>
<sequence precursor="true">MRRVSLGLLLAGFLSAGAAHAQTSSPLETLSPQGKPEENDWLFTVQVENEALIPGRNDDRYYTQGLQLHALSPARRMPFADRIHRLPFFLEVDAPYRGGLAIGQNIYTPENLRLAEPDPKDRPYAGWLYVGGEVLTYSQKELNSLQLQVGMVGPTALGGWAQNNWHKHVLHIPEANGWDYQLKDEFAFVLYGERRGRPSELGPGRGHLDRTNGLSIDATPEFNFALGTVQTSVAMGGMLRIGNRLGDDFGPPRIRPAPSGSAYFAPTEGKSGYAFVGLEVKGVARDIFLDGNTFSASRSVEKRNLIAELQAGVVGHVGPLRISYVNVWRTEEFYGQHGSSHFAAVTVGLSTSGWLSRKNGRVEQP</sequence>
<evidence type="ECO:0008006" key="3">
    <source>
        <dbReference type="Google" id="ProtNLM"/>
    </source>
</evidence>
<dbReference type="OrthoDB" id="9776275at2"/>
<dbReference type="KEGG" id="cak:Caul_1213"/>